<sequence>MRLHVEKHVHKLKFTPGIPLRVIILSQEEDLVQTSLLDVETEDDGSCNSNALPEWMWASNVAIYSNQMKLQEHHVFVLPKQQLPSTRNSHEGGVPDRRAAGGVKLLLDVTSYPDRVNITVSLVLHCGQAAHVYKLLEGLEVVHAMTLIVRIYLRANEMNMKNDENSEVVISQGEYFASYVLPSQSTCTKESCTKESCEEYCKSNEPPNTKLVCVKCEGNTCYCCSETKSWDLFIFNDTYESESSDDEDVNDEGSQSRYKVTSDNDVERVSESSYSGDDLKYPPGFKPSMINMEEVNKKEKCATSNEVNDHVNSTLKKLEEPVSKGKLTSNDSACSKRVHMRGLGHKAKKGRGILCVWEPTLFVKDNVISSDSFLALMASLIDLPLDCYTYIRAHKMAIKMNKLDRFLISKGLLASFPFLLALFLDRYLSDHHHVLMRELSIYYVPAPFRLFHSQFNLDDFEKNGSSNEEILSNRSLLLKELNNANSIDSLKAAQKSSLGYRRLSLEQQADLKRNVSNDKIKGLIKTSNQLLFPTAKFLTVHLFLMNFFRDVLNMFGFGHKWCGWINGCLNSAMRLVLVNGSPTSEFQFHKASLFLGIPIDSTSTFSHLFFADDDIFVGKSDSMNISTILNVLKCFHLAPGLNINFHKSKLMGIDTRPEEVDVSAKTIGCLIFTTLFVHLGDKVGAIYDEDGALNSSSSLSKRSLWLDIIREMAKKIDHASMVDTFRHPPKGCTEEEQLTFFIPHSWSLTLRNISNHWVWSIEDTHEFSVIFVRQLLDDSILPNEEVTTRVDNADIWRARNKYPGVIVNESFIFVTHSLFLVRVSKGMEKRLGDKGEGCCELGGGGGGGGVVVGVGVVCGKGVDSRDEGEVQWERCLDYLLKRGQGKCTRERQMVGYEGQVCAVERDVIVDRGRGEDIKHDTSVECFYYKTQGHMTTMCELQRHQGSQDVDAKVNGYFETIWIKINGAFNDIGYDKNISKVEGTIWIRDLYITRVGDRRFHLHENVTRFHREHKTYAPSHPSNANVRNSQGSFVSNLKLDKTNNVMSHQETEACDPFIFNDTYESESSNDEDVNDEGSQSRYKVTSDNDVERVSESSCMHNNDLLYDNNHNITMHDKDKVLSKDPFKLYDILNKRR</sequence>
<organism evidence="2">
    <name type="scientific">Tanacetum cinerariifolium</name>
    <name type="common">Dalmatian daisy</name>
    <name type="synonym">Chrysanthemum cinerariifolium</name>
    <dbReference type="NCBI Taxonomy" id="118510"/>
    <lineage>
        <taxon>Eukaryota</taxon>
        <taxon>Viridiplantae</taxon>
        <taxon>Streptophyta</taxon>
        <taxon>Embryophyta</taxon>
        <taxon>Tracheophyta</taxon>
        <taxon>Spermatophyta</taxon>
        <taxon>Magnoliopsida</taxon>
        <taxon>eudicotyledons</taxon>
        <taxon>Gunneridae</taxon>
        <taxon>Pentapetalae</taxon>
        <taxon>asterids</taxon>
        <taxon>campanulids</taxon>
        <taxon>Asterales</taxon>
        <taxon>Asteraceae</taxon>
        <taxon>Asteroideae</taxon>
        <taxon>Anthemideae</taxon>
        <taxon>Anthemidinae</taxon>
        <taxon>Tanacetum</taxon>
    </lineage>
</organism>
<feature type="compositionally biased region" description="Acidic residues" evidence="1">
    <location>
        <begin position="1064"/>
        <end position="1074"/>
    </location>
</feature>
<keyword evidence="2" id="KW-0548">Nucleotidyltransferase</keyword>
<feature type="region of interest" description="Disordered" evidence="1">
    <location>
        <begin position="1064"/>
        <end position="1095"/>
    </location>
</feature>
<evidence type="ECO:0000313" key="2">
    <source>
        <dbReference type="EMBL" id="GEW29604.1"/>
    </source>
</evidence>
<feature type="compositionally biased region" description="Basic and acidic residues" evidence="1">
    <location>
        <begin position="1083"/>
        <end position="1093"/>
    </location>
</feature>
<accession>A0A699GTQ9</accession>
<keyword evidence="2" id="KW-0808">Transferase</keyword>
<protein>
    <submittedName>
        <fullName evidence="2">RNA-directed DNA polymerase, eukaryota</fullName>
    </submittedName>
</protein>
<comment type="caution">
    <text evidence="2">The sequence shown here is derived from an EMBL/GenBank/DDBJ whole genome shotgun (WGS) entry which is preliminary data.</text>
</comment>
<name>A0A699GTQ9_TANCI</name>
<keyword evidence="2" id="KW-0695">RNA-directed DNA polymerase</keyword>
<evidence type="ECO:0000256" key="1">
    <source>
        <dbReference type="SAM" id="MobiDB-lite"/>
    </source>
</evidence>
<dbReference type="GO" id="GO:0003964">
    <property type="term" value="F:RNA-directed DNA polymerase activity"/>
    <property type="evidence" value="ECO:0007669"/>
    <property type="project" value="UniProtKB-KW"/>
</dbReference>
<gene>
    <name evidence="2" type="ORF">Tci_201580</name>
</gene>
<dbReference type="AlphaFoldDB" id="A0A699GTQ9"/>
<feature type="compositionally biased region" description="Acidic residues" evidence="1">
    <location>
        <begin position="241"/>
        <end position="251"/>
    </location>
</feature>
<reference evidence="2" key="1">
    <citation type="journal article" date="2019" name="Sci. Rep.">
        <title>Draft genome of Tanacetum cinerariifolium, the natural source of mosquito coil.</title>
        <authorList>
            <person name="Yamashiro T."/>
            <person name="Shiraishi A."/>
            <person name="Satake H."/>
            <person name="Nakayama K."/>
        </authorList>
    </citation>
    <scope>NUCLEOTIDE SEQUENCE</scope>
</reference>
<proteinExistence type="predicted"/>
<feature type="compositionally biased region" description="Basic and acidic residues" evidence="1">
    <location>
        <begin position="260"/>
        <end position="270"/>
    </location>
</feature>
<dbReference type="EMBL" id="BKCJ010052616">
    <property type="protein sequence ID" value="GEW29604.1"/>
    <property type="molecule type" value="Genomic_DNA"/>
</dbReference>
<feature type="region of interest" description="Disordered" evidence="1">
    <location>
        <begin position="241"/>
        <end position="277"/>
    </location>
</feature>